<dbReference type="EMBL" id="FOVN01000005">
    <property type="protein sequence ID" value="SFN87959.1"/>
    <property type="molecule type" value="Genomic_DNA"/>
</dbReference>
<keyword evidence="1" id="KW-0813">Transport</keyword>
<reference evidence="5" key="1">
    <citation type="submission" date="2016-10" db="EMBL/GenBank/DDBJ databases">
        <authorList>
            <person name="Varghese N."/>
            <person name="Submissions S."/>
        </authorList>
    </citation>
    <scope>NUCLEOTIDE SEQUENCE [LARGE SCALE GENOMIC DNA]</scope>
    <source>
        <strain evidence="5">DSM 23925</strain>
    </source>
</reference>
<comment type="similarity">
    <text evidence="1">Belongs to the TonB-dependent receptor family.</text>
</comment>
<evidence type="ECO:0000256" key="1">
    <source>
        <dbReference type="PROSITE-ProRule" id="PRU01360"/>
    </source>
</evidence>
<dbReference type="GO" id="GO:0009279">
    <property type="term" value="C:cell outer membrane"/>
    <property type="evidence" value="ECO:0007669"/>
    <property type="project" value="UniProtKB-SubCell"/>
</dbReference>
<sequence>MDYFLKASAILTIFYLGYKWFLQLETFFNGNRWFLLSGQLIALLLPLVVIPIYVKVEPQSFNALMFSKTAISQQITANSFNLKTLLLGLYSLGVLFFTGKFIVNLLSLIRVIKHRHSKKIAGIYYIETKDAVAPFSFFNRIVFNPNIYKPYELQLILNHERVHVKQHHSLDILISELTCIILWFNPLVWYYKKALQQNLEFIADHQTQLQSDCKKSYQRLLLKTSIPTNQLEMANNFYNSLIKKRIVMLHTSKSKTLQAWKYAFVIPVLALFLMSFNTKEVYISTTSFETNNSFQRFTVTETSTPSELATIETYFSNKNVKLKFSDISRNTDNTIREITIKTKHNQGTKFTKRVTVKNDNQETIKPFSLMLTENEQDIMFQFSDDETTLVSKDRIMFGKTATTQIGNKKTISDEDGLGNDPLYIINGEHYKKSNLKHQNYTISEHITIINKNEGLERYGEAGKDGVIIFEGETFFDSQDSKPVNKNPSTTESRALILLNGKEITPEKMNQIDPNTIIKTDVINDKSLLEKYGKKGQDGVIIISTGETNTKLMDIPETTLILINGVESTRRDLQAIDPSNIENVNVLKPEIAKSLYNEKGKNGAIIVTTKIRK</sequence>
<dbReference type="PANTHER" id="PTHR34978:SF3">
    <property type="entry name" value="SLR0241 PROTEIN"/>
    <property type="match status" value="1"/>
</dbReference>
<feature type="domain" description="Peptidase M56" evidence="3">
    <location>
        <begin position="139"/>
        <end position="249"/>
    </location>
</feature>
<keyword evidence="1" id="KW-1134">Transmembrane beta strand</keyword>
<dbReference type="RefSeq" id="WP_092208964.1">
    <property type="nucleotide sequence ID" value="NZ_FOVN01000005.1"/>
</dbReference>
<keyword evidence="5" id="KW-1185">Reference proteome</keyword>
<gene>
    <name evidence="4" type="ORF">SAMN04487989_105157</name>
</gene>
<keyword evidence="1" id="KW-0998">Cell outer membrane</keyword>
<dbReference type="AlphaFoldDB" id="A0A1I5CLS8"/>
<dbReference type="PROSITE" id="PS52016">
    <property type="entry name" value="TONB_DEPENDENT_REC_3"/>
    <property type="match status" value="1"/>
</dbReference>
<dbReference type="OrthoDB" id="1522859at2"/>
<organism evidence="4 5">
    <name type="scientific">Bizionia echini</name>
    <dbReference type="NCBI Taxonomy" id="649333"/>
    <lineage>
        <taxon>Bacteria</taxon>
        <taxon>Pseudomonadati</taxon>
        <taxon>Bacteroidota</taxon>
        <taxon>Flavobacteriia</taxon>
        <taxon>Flavobacteriales</taxon>
        <taxon>Flavobacteriaceae</taxon>
        <taxon>Bizionia</taxon>
    </lineage>
</organism>
<dbReference type="InterPro" id="IPR037066">
    <property type="entry name" value="Plug_dom_sf"/>
</dbReference>
<dbReference type="InterPro" id="IPR052173">
    <property type="entry name" value="Beta-lactam_resp_regulator"/>
</dbReference>
<accession>A0A1I5CLS8</accession>
<evidence type="ECO:0000313" key="5">
    <source>
        <dbReference type="Proteomes" id="UP000198705"/>
    </source>
</evidence>
<dbReference type="Proteomes" id="UP000198705">
    <property type="component" value="Unassembled WGS sequence"/>
</dbReference>
<evidence type="ECO:0000313" key="4">
    <source>
        <dbReference type="EMBL" id="SFN87959.1"/>
    </source>
</evidence>
<dbReference type="Pfam" id="PF05569">
    <property type="entry name" value="Peptidase_M56"/>
    <property type="match status" value="1"/>
</dbReference>
<feature type="transmembrane region" description="Helical" evidence="2">
    <location>
        <begin position="6"/>
        <end position="22"/>
    </location>
</feature>
<dbReference type="Gene3D" id="2.170.130.10">
    <property type="entry name" value="TonB-dependent receptor, plug domain"/>
    <property type="match status" value="1"/>
</dbReference>
<dbReference type="InterPro" id="IPR039426">
    <property type="entry name" value="TonB-dep_rcpt-like"/>
</dbReference>
<name>A0A1I5CLS8_9FLAO</name>
<dbReference type="CDD" id="cd07341">
    <property type="entry name" value="M56_BlaR1_MecR1_like"/>
    <property type="match status" value="1"/>
</dbReference>
<feature type="transmembrane region" description="Helical" evidence="2">
    <location>
        <begin position="87"/>
        <end position="109"/>
    </location>
</feature>
<evidence type="ECO:0000256" key="2">
    <source>
        <dbReference type="SAM" id="Phobius"/>
    </source>
</evidence>
<dbReference type="InterPro" id="IPR008756">
    <property type="entry name" value="Peptidase_M56"/>
</dbReference>
<feature type="transmembrane region" description="Helical" evidence="2">
    <location>
        <begin position="34"/>
        <end position="54"/>
    </location>
</feature>
<comment type="subcellular location">
    <subcellularLocation>
        <location evidence="1">Cell outer membrane</location>
        <topology evidence="1">Multi-pass membrane protein</topology>
    </subcellularLocation>
</comment>
<keyword evidence="2" id="KW-1133">Transmembrane helix</keyword>
<protein>
    <submittedName>
        <fullName evidence="4">Signal transducer regulating beta-lactamase production, contains metallopeptidase domain</fullName>
    </submittedName>
</protein>
<dbReference type="SUPFAM" id="SSF56935">
    <property type="entry name" value="Porins"/>
    <property type="match status" value="1"/>
</dbReference>
<dbReference type="STRING" id="649333.SAMN04487989_105157"/>
<proteinExistence type="inferred from homology"/>
<evidence type="ECO:0000259" key="3">
    <source>
        <dbReference type="Pfam" id="PF05569"/>
    </source>
</evidence>
<keyword evidence="1 2" id="KW-0472">Membrane</keyword>
<dbReference type="PANTHER" id="PTHR34978">
    <property type="entry name" value="POSSIBLE SENSOR-TRANSDUCER PROTEIN BLAR"/>
    <property type="match status" value="1"/>
</dbReference>
<keyword evidence="1 2" id="KW-0812">Transmembrane</keyword>